<evidence type="ECO:0000256" key="1">
    <source>
        <dbReference type="ARBA" id="ARBA00001946"/>
    </source>
</evidence>
<dbReference type="InterPro" id="IPR024932">
    <property type="entry name" value="ApbE"/>
</dbReference>
<keyword evidence="7" id="KW-0274">FAD</keyword>
<dbReference type="GO" id="GO:0016740">
    <property type="term" value="F:transferase activity"/>
    <property type="evidence" value="ECO:0007669"/>
    <property type="project" value="UniProtKB-KW"/>
</dbReference>
<reference evidence="15 16" key="1">
    <citation type="submission" date="2019-10" db="EMBL/GenBank/DDBJ databases">
        <title>Extracellular Electron Transfer in a Candidatus Methanoperedens spp. Enrichment Culture.</title>
        <authorList>
            <person name="Berger S."/>
            <person name="Rangel Shaw D."/>
            <person name="Berben T."/>
            <person name="In 'T Zandt M."/>
            <person name="Frank J."/>
            <person name="Reimann J."/>
            <person name="Jetten M.S.M."/>
            <person name="Welte C.U."/>
        </authorList>
    </citation>
    <scope>NUCLEOTIDE SEQUENCE [LARGE SCALE GENOMIC DNA]</scope>
    <source>
        <strain evidence="15">SB12</strain>
    </source>
</reference>
<evidence type="ECO:0000256" key="3">
    <source>
        <dbReference type="ARBA" id="ARBA00016337"/>
    </source>
</evidence>
<evidence type="ECO:0000256" key="7">
    <source>
        <dbReference type="ARBA" id="ARBA00022827"/>
    </source>
</evidence>
<keyword evidence="9 12" id="KW-0408">Iron</keyword>
<evidence type="ECO:0000256" key="11">
    <source>
        <dbReference type="ARBA" id="ARBA00048540"/>
    </source>
</evidence>
<comment type="caution">
    <text evidence="15">The sequence shown here is derived from an EMBL/GenBank/DDBJ whole genome shotgun (WGS) entry which is preliminary data.</text>
</comment>
<evidence type="ECO:0000256" key="10">
    <source>
        <dbReference type="ARBA" id="ARBA00031306"/>
    </source>
</evidence>
<sequence length="367" mass="40154">MRRLALLPLLAACIACHSAPDAGPEATDPAPVHESPGISQGRAWGTSWFLVIDDTVEKQREAEAAATRRIALFTQVFSTYETESEIQGLNSLSIGEAASVSGPMRDALQLSRELCEKSHGAFWPFLGDLMIREGFEPDALSTTRQKTELDRLDKPGPTSYANMPRRDCTTIDIRGSTFRRRTTGRLNLNAVAEGLLLDAVYADLQNAGISRFLFEFGGEMIAGAGPQSKTKVNQKWKAAIELLESEGSDRTDEEDGIESDGTNDLYVFFFEKAALSSSGTYRNRRNGRSHLIDRNNQGIPELKAASVLCTGERAGALADGLATTASLLTLAEAKQILAEYAQCALYYQAETTDGIISYRSPHWPERH</sequence>
<evidence type="ECO:0000256" key="13">
    <source>
        <dbReference type="SAM" id="SignalP"/>
    </source>
</evidence>
<dbReference type="InterPro" id="IPR009056">
    <property type="entry name" value="Cyt_c-like_dom"/>
</dbReference>
<dbReference type="EMBL" id="WBUI01000025">
    <property type="protein sequence ID" value="KAB2929899.1"/>
    <property type="molecule type" value="Genomic_DNA"/>
</dbReference>
<dbReference type="AlphaFoldDB" id="A0A833LW00"/>
<evidence type="ECO:0000256" key="9">
    <source>
        <dbReference type="ARBA" id="ARBA00023004"/>
    </source>
</evidence>
<name>A0A833LW00_9LEPT</name>
<proteinExistence type="predicted"/>
<dbReference type="PANTHER" id="PTHR30040">
    <property type="entry name" value="THIAMINE BIOSYNTHESIS LIPOPROTEIN APBE"/>
    <property type="match status" value="1"/>
</dbReference>
<accession>A0A833LW00</accession>
<evidence type="ECO:0000256" key="5">
    <source>
        <dbReference type="ARBA" id="ARBA00022679"/>
    </source>
</evidence>
<comment type="cofactor">
    <cofactor evidence="1">
        <name>Mg(2+)</name>
        <dbReference type="ChEBI" id="CHEBI:18420"/>
    </cofactor>
</comment>
<dbReference type="PROSITE" id="PS51007">
    <property type="entry name" value="CYTC"/>
    <property type="match status" value="1"/>
</dbReference>
<organism evidence="15 16">
    <name type="scientific">Leptonema illini</name>
    <dbReference type="NCBI Taxonomy" id="183"/>
    <lineage>
        <taxon>Bacteria</taxon>
        <taxon>Pseudomonadati</taxon>
        <taxon>Spirochaetota</taxon>
        <taxon>Spirochaetia</taxon>
        <taxon>Leptospirales</taxon>
        <taxon>Leptospiraceae</taxon>
        <taxon>Leptonema</taxon>
    </lineage>
</organism>
<evidence type="ECO:0000256" key="6">
    <source>
        <dbReference type="ARBA" id="ARBA00022723"/>
    </source>
</evidence>
<feature type="signal peptide" evidence="13">
    <location>
        <begin position="1"/>
        <end position="18"/>
    </location>
</feature>
<evidence type="ECO:0000313" key="16">
    <source>
        <dbReference type="Proteomes" id="UP000460298"/>
    </source>
</evidence>
<keyword evidence="8" id="KW-0460">Magnesium</keyword>
<evidence type="ECO:0000256" key="4">
    <source>
        <dbReference type="ARBA" id="ARBA00022630"/>
    </source>
</evidence>
<protein>
    <recommendedName>
        <fullName evidence="3">FAD:protein FMN transferase</fullName>
        <ecNumber evidence="2">2.7.1.180</ecNumber>
    </recommendedName>
    <alternativeName>
        <fullName evidence="10">Flavin transferase</fullName>
    </alternativeName>
</protein>
<keyword evidence="13" id="KW-0732">Signal</keyword>
<dbReference type="Proteomes" id="UP000460298">
    <property type="component" value="Unassembled WGS sequence"/>
</dbReference>
<keyword evidence="6 12" id="KW-0479">Metal-binding</keyword>
<evidence type="ECO:0000256" key="12">
    <source>
        <dbReference type="PROSITE-ProRule" id="PRU00433"/>
    </source>
</evidence>
<gene>
    <name evidence="15" type="ORF">F9K24_18545</name>
</gene>
<keyword evidence="5 15" id="KW-0808">Transferase</keyword>
<dbReference type="Pfam" id="PF02424">
    <property type="entry name" value="ApbE"/>
    <property type="match status" value="1"/>
</dbReference>
<keyword evidence="12" id="KW-0349">Heme</keyword>
<dbReference type="GO" id="GO:0046872">
    <property type="term" value="F:metal ion binding"/>
    <property type="evidence" value="ECO:0007669"/>
    <property type="project" value="UniProtKB-KW"/>
</dbReference>
<dbReference type="PANTHER" id="PTHR30040:SF2">
    <property type="entry name" value="FAD:PROTEIN FMN TRANSFERASE"/>
    <property type="match status" value="1"/>
</dbReference>
<evidence type="ECO:0000256" key="8">
    <source>
        <dbReference type="ARBA" id="ARBA00022842"/>
    </source>
</evidence>
<feature type="chain" id="PRO_5039938008" description="FAD:protein FMN transferase" evidence="13">
    <location>
        <begin position="19"/>
        <end position="367"/>
    </location>
</feature>
<feature type="domain" description="Cytochrome c" evidence="14">
    <location>
        <begin position="1"/>
        <end position="97"/>
    </location>
</feature>
<keyword evidence="4" id="KW-0285">Flavoprotein</keyword>
<dbReference type="Gene3D" id="3.10.520.10">
    <property type="entry name" value="ApbE-like domains"/>
    <property type="match status" value="1"/>
</dbReference>
<evidence type="ECO:0000313" key="15">
    <source>
        <dbReference type="EMBL" id="KAB2929899.1"/>
    </source>
</evidence>
<dbReference type="GO" id="GO:0009055">
    <property type="term" value="F:electron transfer activity"/>
    <property type="evidence" value="ECO:0007669"/>
    <property type="project" value="InterPro"/>
</dbReference>
<dbReference type="SUPFAM" id="SSF143631">
    <property type="entry name" value="ApbE-like"/>
    <property type="match status" value="1"/>
</dbReference>
<dbReference type="EC" id="2.7.1.180" evidence="2"/>
<comment type="catalytic activity">
    <reaction evidence="11">
        <text>L-threonyl-[protein] + FAD = FMN-L-threonyl-[protein] + AMP + H(+)</text>
        <dbReference type="Rhea" id="RHEA:36847"/>
        <dbReference type="Rhea" id="RHEA-COMP:11060"/>
        <dbReference type="Rhea" id="RHEA-COMP:11061"/>
        <dbReference type="ChEBI" id="CHEBI:15378"/>
        <dbReference type="ChEBI" id="CHEBI:30013"/>
        <dbReference type="ChEBI" id="CHEBI:57692"/>
        <dbReference type="ChEBI" id="CHEBI:74257"/>
        <dbReference type="ChEBI" id="CHEBI:456215"/>
        <dbReference type="EC" id="2.7.1.180"/>
    </reaction>
</comment>
<evidence type="ECO:0000259" key="14">
    <source>
        <dbReference type="PROSITE" id="PS51007"/>
    </source>
</evidence>
<dbReference type="InterPro" id="IPR003374">
    <property type="entry name" value="ApbE-like_sf"/>
</dbReference>
<evidence type="ECO:0000256" key="2">
    <source>
        <dbReference type="ARBA" id="ARBA00011955"/>
    </source>
</evidence>
<dbReference type="GO" id="GO:0020037">
    <property type="term" value="F:heme binding"/>
    <property type="evidence" value="ECO:0007669"/>
    <property type="project" value="InterPro"/>
</dbReference>